<dbReference type="GO" id="GO:0046872">
    <property type="term" value="F:metal ion binding"/>
    <property type="evidence" value="ECO:0007669"/>
    <property type="project" value="UniProtKB-KW"/>
</dbReference>
<name>A0A445N0F2_9BACT</name>
<dbReference type="AlphaFoldDB" id="A0A445N0F2"/>
<evidence type="ECO:0000256" key="4">
    <source>
        <dbReference type="ARBA" id="ARBA00022737"/>
    </source>
</evidence>
<keyword evidence="6" id="KW-0408">Iron</keyword>
<evidence type="ECO:0000259" key="8">
    <source>
        <dbReference type="PROSITE" id="PS51379"/>
    </source>
</evidence>
<dbReference type="EMBL" id="OJIN01000192">
    <property type="protein sequence ID" value="SPD75220.1"/>
    <property type="molecule type" value="Genomic_DNA"/>
</dbReference>
<keyword evidence="1" id="KW-0813">Transport</keyword>
<evidence type="ECO:0000313" key="9">
    <source>
        <dbReference type="EMBL" id="SPD75220.1"/>
    </source>
</evidence>
<dbReference type="InterPro" id="IPR050954">
    <property type="entry name" value="ET_IronSulfur_Cluster-Binding"/>
</dbReference>
<dbReference type="Gene3D" id="3.30.70.20">
    <property type="match status" value="2"/>
</dbReference>
<dbReference type="Pfam" id="PF13247">
    <property type="entry name" value="Fer4_11"/>
    <property type="match status" value="1"/>
</dbReference>
<gene>
    <name evidence="9" type="primary">dmsB</name>
    <name evidence="9" type="ORF">PITCH_A50022</name>
</gene>
<evidence type="ECO:0000256" key="2">
    <source>
        <dbReference type="ARBA" id="ARBA00022485"/>
    </source>
</evidence>
<evidence type="ECO:0000256" key="1">
    <source>
        <dbReference type="ARBA" id="ARBA00022448"/>
    </source>
</evidence>
<evidence type="ECO:0000256" key="7">
    <source>
        <dbReference type="ARBA" id="ARBA00023014"/>
    </source>
</evidence>
<keyword evidence="5" id="KW-0249">Electron transport</keyword>
<organism evidence="9">
    <name type="scientific">uncultured Desulfobacterium sp</name>
    <dbReference type="NCBI Taxonomy" id="201089"/>
    <lineage>
        <taxon>Bacteria</taxon>
        <taxon>Pseudomonadati</taxon>
        <taxon>Thermodesulfobacteriota</taxon>
        <taxon>Desulfobacteria</taxon>
        <taxon>Desulfobacterales</taxon>
        <taxon>Desulfobacteriaceae</taxon>
        <taxon>Desulfobacterium</taxon>
        <taxon>environmental samples</taxon>
    </lineage>
</organism>
<evidence type="ECO:0000256" key="5">
    <source>
        <dbReference type="ARBA" id="ARBA00022982"/>
    </source>
</evidence>
<keyword evidence="7" id="KW-0411">Iron-sulfur</keyword>
<keyword evidence="2" id="KW-0004">4Fe-4S</keyword>
<evidence type="ECO:0000256" key="6">
    <source>
        <dbReference type="ARBA" id="ARBA00023004"/>
    </source>
</evidence>
<dbReference type="PANTHER" id="PTHR43177:SF5">
    <property type="entry name" value="ANAEROBIC DIMETHYL SULFOXIDE REDUCTASE CHAIN B-RELATED"/>
    <property type="match status" value="1"/>
</dbReference>
<dbReference type="SUPFAM" id="SSF54862">
    <property type="entry name" value="4Fe-4S ferredoxins"/>
    <property type="match status" value="1"/>
</dbReference>
<dbReference type="PANTHER" id="PTHR43177">
    <property type="entry name" value="PROTEIN NRFC"/>
    <property type="match status" value="1"/>
</dbReference>
<evidence type="ECO:0000256" key="3">
    <source>
        <dbReference type="ARBA" id="ARBA00022723"/>
    </source>
</evidence>
<dbReference type="PROSITE" id="PS51379">
    <property type="entry name" value="4FE4S_FER_2"/>
    <property type="match status" value="2"/>
</dbReference>
<keyword evidence="3" id="KW-0479">Metal-binding</keyword>
<feature type="domain" description="4Fe-4S ferredoxin-type" evidence="8">
    <location>
        <begin position="82"/>
        <end position="114"/>
    </location>
</feature>
<protein>
    <submittedName>
        <fullName evidence="9">Anaerobic dimethyl sulfoxide reductase chain B</fullName>
    </submittedName>
</protein>
<dbReference type="InterPro" id="IPR017896">
    <property type="entry name" value="4Fe4S_Fe-S-bd"/>
</dbReference>
<sequence length="184" mass="20509">MQLGFYFDQTRCVGCYTCCVACKDWHDIQAGSAHWIRVNELEEGRFPNVSVSYLMSACYHCEDPPCMKDCPVEAINKRETDGVVVVDRDVCLGESACGACKDACPYGAPQFGGGKDDRMQKCDLCLERWEEGRKPICVGACPTRALDVGPMDKLKEKYGLTIQAKGFTFARQARPSIIFKKKNP</sequence>
<dbReference type="GO" id="GO:0051539">
    <property type="term" value="F:4 iron, 4 sulfur cluster binding"/>
    <property type="evidence" value="ECO:0007669"/>
    <property type="project" value="UniProtKB-KW"/>
</dbReference>
<proteinExistence type="predicted"/>
<reference evidence="9" key="1">
    <citation type="submission" date="2018-01" db="EMBL/GenBank/DDBJ databases">
        <authorList>
            <person name="Regsiter A."/>
            <person name="William W."/>
        </authorList>
    </citation>
    <scope>NUCLEOTIDE SEQUENCE</scope>
    <source>
        <strain evidence="9">TRIP AH-1</strain>
    </source>
</reference>
<dbReference type="CDD" id="cd16371">
    <property type="entry name" value="DMSOR_beta_like"/>
    <property type="match status" value="1"/>
</dbReference>
<feature type="domain" description="4Fe-4S ferredoxin-type" evidence="8">
    <location>
        <begin position="3"/>
        <end position="33"/>
    </location>
</feature>
<keyword evidence="4" id="KW-0677">Repeat</keyword>
<accession>A0A445N0F2</accession>